<dbReference type="GO" id="GO:0003677">
    <property type="term" value="F:DNA binding"/>
    <property type="evidence" value="ECO:0007669"/>
    <property type="project" value="UniProtKB-KW"/>
</dbReference>
<evidence type="ECO:0000259" key="2">
    <source>
        <dbReference type="PROSITE" id="PS50943"/>
    </source>
</evidence>
<dbReference type="Pfam" id="PF01381">
    <property type="entry name" value="HTH_3"/>
    <property type="match status" value="1"/>
</dbReference>
<dbReference type="SUPFAM" id="SSF47413">
    <property type="entry name" value="lambda repressor-like DNA-binding domains"/>
    <property type="match status" value="1"/>
</dbReference>
<dbReference type="EMBL" id="SMMX01000025">
    <property type="protein sequence ID" value="TDA20285.1"/>
    <property type="molecule type" value="Genomic_DNA"/>
</dbReference>
<dbReference type="GO" id="GO:0005829">
    <property type="term" value="C:cytosol"/>
    <property type="evidence" value="ECO:0007669"/>
    <property type="project" value="TreeGrafter"/>
</dbReference>
<accession>A0A4R4F9U0</accession>
<dbReference type="Gene3D" id="1.10.260.40">
    <property type="entry name" value="lambda repressor-like DNA-binding domains"/>
    <property type="match status" value="1"/>
</dbReference>
<evidence type="ECO:0000313" key="3">
    <source>
        <dbReference type="EMBL" id="TDA20285.1"/>
    </source>
</evidence>
<dbReference type="RefSeq" id="WP_132281036.1">
    <property type="nucleotide sequence ID" value="NZ_JAOBST010000066.1"/>
</dbReference>
<dbReference type="GO" id="GO:0003700">
    <property type="term" value="F:DNA-binding transcription factor activity"/>
    <property type="evidence" value="ECO:0007669"/>
    <property type="project" value="TreeGrafter"/>
</dbReference>
<dbReference type="InterPro" id="IPR050807">
    <property type="entry name" value="TransReg_Diox_bact_type"/>
</dbReference>
<dbReference type="PANTHER" id="PTHR46797">
    <property type="entry name" value="HTH-TYPE TRANSCRIPTIONAL REGULATOR"/>
    <property type="match status" value="1"/>
</dbReference>
<proteinExistence type="predicted"/>
<dbReference type="AlphaFoldDB" id="A0A4R4F9U0"/>
<reference evidence="3 4" key="1">
    <citation type="journal article" date="2016" name="Nat. Microbiol.">
        <title>The Mouse Intestinal Bacterial Collection (miBC) provides host-specific insight into cultured diversity and functional potential of the gut microbiota.</title>
        <authorList>
            <person name="Lagkouvardos I."/>
            <person name="Pukall R."/>
            <person name="Abt B."/>
            <person name="Foesel B.U."/>
            <person name="Meier-Kolthoff J.P."/>
            <person name="Kumar N."/>
            <person name="Bresciani A."/>
            <person name="Martinez I."/>
            <person name="Just S."/>
            <person name="Ziegler C."/>
            <person name="Brugiroux S."/>
            <person name="Garzetti D."/>
            <person name="Wenning M."/>
            <person name="Bui T.P."/>
            <person name="Wang J."/>
            <person name="Hugenholtz F."/>
            <person name="Plugge C.M."/>
            <person name="Peterson D.A."/>
            <person name="Hornef M.W."/>
            <person name="Baines J.F."/>
            <person name="Smidt H."/>
            <person name="Walter J."/>
            <person name="Kristiansen K."/>
            <person name="Nielsen H.B."/>
            <person name="Haller D."/>
            <person name="Overmann J."/>
            <person name="Stecher B."/>
            <person name="Clavel T."/>
        </authorList>
    </citation>
    <scope>NUCLEOTIDE SEQUENCE [LARGE SCALE GENOMIC DNA]</scope>
    <source>
        <strain evidence="3 4">DSM 28560</strain>
    </source>
</reference>
<comment type="caution">
    <text evidence="3">The sequence shown here is derived from an EMBL/GenBank/DDBJ whole genome shotgun (WGS) entry which is preliminary data.</text>
</comment>
<protein>
    <submittedName>
        <fullName evidence="3">XRE family transcriptional regulator</fullName>
    </submittedName>
</protein>
<dbReference type="PROSITE" id="PS50943">
    <property type="entry name" value="HTH_CROC1"/>
    <property type="match status" value="1"/>
</dbReference>
<feature type="domain" description="HTH cro/C1-type" evidence="2">
    <location>
        <begin position="9"/>
        <end position="63"/>
    </location>
</feature>
<dbReference type="Proteomes" id="UP000295710">
    <property type="component" value="Unassembled WGS sequence"/>
</dbReference>
<name>A0A4R4F9U0_9FIRM</name>
<keyword evidence="1" id="KW-0238">DNA-binding</keyword>
<organism evidence="3 4">
    <name type="scientific">Extibacter muris</name>
    <dbReference type="NCBI Taxonomy" id="1796622"/>
    <lineage>
        <taxon>Bacteria</taxon>
        <taxon>Bacillati</taxon>
        <taxon>Bacillota</taxon>
        <taxon>Clostridia</taxon>
        <taxon>Lachnospirales</taxon>
        <taxon>Lachnospiraceae</taxon>
        <taxon>Extibacter</taxon>
    </lineage>
</organism>
<keyword evidence="4" id="KW-1185">Reference proteome</keyword>
<evidence type="ECO:0000313" key="4">
    <source>
        <dbReference type="Proteomes" id="UP000295710"/>
    </source>
</evidence>
<dbReference type="InterPro" id="IPR010982">
    <property type="entry name" value="Lambda_DNA-bd_dom_sf"/>
</dbReference>
<dbReference type="PANTHER" id="PTHR46797:SF1">
    <property type="entry name" value="METHYLPHOSPHONATE SYNTHASE"/>
    <property type="match status" value="1"/>
</dbReference>
<evidence type="ECO:0000256" key="1">
    <source>
        <dbReference type="ARBA" id="ARBA00023125"/>
    </source>
</evidence>
<sequence length="111" mass="12647">MEEKIGLRVKQARLDAGLTQEELAEKANLSSSFISRLENGKILPSVMKLHMLADILDVGLEDLLRDFFRQSGGPSDALTEQILYQVDMMTVPEKQYLLAYVELFRNFIGKR</sequence>
<dbReference type="CDD" id="cd00093">
    <property type="entry name" value="HTH_XRE"/>
    <property type="match status" value="1"/>
</dbReference>
<dbReference type="SMART" id="SM00530">
    <property type="entry name" value="HTH_XRE"/>
    <property type="match status" value="1"/>
</dbReference>
<gene>
    <name evidence="3" type="ORF">E1963_17905</name>
</gene>
<dbReference type="InterPro" id="IPR001387">
    <property type="entry name" value="Cro/C1-type_HTH"/>
</dbReference>